<proteinExistence type="inferred from homology"/>
<feature type="region of interest" description="Disordered" evidence="6">
    <location>
        <begin position="137"/>
        <end position="160"/>
    </location>
</feature>
<dbReference type="AlphaFoldDB" id="A0A8J2WXD8"/>
<keyword evidence="3" id="KW-0507">mRNA processing</keyword>
<name>A0A8J2WXD8_ZYGB2</name>
<evidence type="ECO:0000256" key="6">
    <source>
        <dbReference type="SAM" id="MobiDB-lite"/>
    </source>
</evidence>
<feature type="compositionally biased region" description="Basic and acidic residues" evidence="6">
    <location>
        <begin position="137"/>
        <end position="158"/>
    </location>
</feature>
<feature type="region of interest" description="Disordered" evidence="6">
    <location>
        <begin position="351"/>
        <end position="378"/>
    </location>
</feature>
<keyword evidence="4" id="KW-0508">mRNA splicing</keyword>
<gene>
    <name evidence="7" type="ORF">BN860_13872g</name>
</gene>
<accession>A0A8J2WXD8</accession>
<dbReference type="GO" id="GO:0045292">
    <property type="term" value="P:mRNA cis splicing, via spliceosome"/>
    <property type="evidence" value="ECO:0007669"/>
    <property type="project" value="TreeGrafter"/>
</dbReference>
<comment type="similarity">
    <text evidence="2">Belongs to the SNU66/SART1 family.</text>
</comment>
<protein>
    <submittedName>
        <fullName evidence="7">BN860_13872g1_1</fullName>
    </submittedName>
</protein>
<feature type="region of interest" description="Disordered" evidence="6">
    <location>
        <begin position="393"/>
        <end position="429"/>
    </location>
</feature>
<reference evidence="8" key="1">
    <citation type="journal article" date="2013" name="Genome Announc.">
        <title>Genome sequence of the food spoilage yeast Zygosaccharomyces bailii CLIB 213(T).</title>
        <authorList>
            <person name="Galeote V."/>
            <person name="Bigey F."/>
            <person name="Devillers H."/>
            <person name="Neuveglise C."/>
            <person name="Dequin S."/>
        </authorList>
    </citation>
    <scope>NUCLEOTIDE SEQUENCE [LARGE SCALE GENOMIC DNA]</scope>
    <source>
        <strain evidence="8">CLIB 213 / ATCC 58445 / CBS 680 / CCRC 21525 / NBRC 1098 / NCYC 1416 / NRRL Y-2227</strain>
    </source>
</reference>
<evidence type="ECO:0000256" key="3">
    <source>
        <dbReference type="ARBA" id="ARBA00022664"/>
    </source>
</evidence>
<keyword evidence="8" id="KW-1185">Reference proteome</keyword>
<dbReference type="Proteomes" id="UP000019375">
    <property type="component" value="Unassembled WGS sequence"/>
</dbReference>
<dbReference type="InterPro" id="IPR005011">
    <property type="entry name" value="SNU66/SART1"/>
</dbReference>
<dbReference type="GO" id="GO:0000481">
    <property type="term" value="P:maturation of 5S rRNA"/>
    <property type="evidence" value="ECO:0007669"/>
    <property type="project" value="TreeGrafter"/>
</dbReference>
<dbReference type="InterPro" id="IPR045347">
    <property type="entry name" value="HIND"/>
</dbReference>
<dbReference type="Pfam" id="PF19252">
    <property type="entry name" value="HIND"/>
    <property type="match status" value="1"/>
</dbReference>
<dbReference type="GO" id="GO:0046540">
    <property type="term" value="C:U4/U6 x U5 tri-snRNP complex"/>
    <property type="evidence" value="ECO:0007669"/>
    <property type="project" value="InterPro"/>
</dbReference>
<evidence type="ECO:0000313" key="7">
    <source>
        <dbReference type="EMBL" id="CDF88592.1"/>
    </source>
</evidence>
<comment type="subcellular location">
    <subcellularLocation>
        <location evidence="1">Nucleus</location>
    </subcellularLocation>
</comment>
<organism evidence="7 8">
    <name type="scientific">Zygosaccharomyces bailii (strain CLIB 213 / ATCC 58445 / CBS 680 / BCRC 21525 / NBRC 1098 / NCYC 1416 / NRRL Y-2227)</name>
    <dbReference type="NCBI Taxonomy" id="1333698"/>
    <lineage>
        <taxon>Eukaryota</taxon>
        <taxon>Fungi</taxon>
        <taxon>Dikarya</taxon>
        <taxon>Ascomycota</taxon>
        <taxon>Saccharomycotina</taxon>
        <taxon>Saccharomycetes</taxon>
        <taxon>Saccharomycetales</taxon>
        <taxon>Saccharomycetaceae</taxon>
        <taxon>Zygosaccharomyces</taxon>
    </lineage>
</organism>
<dbReference type="PANTHER" id="PTHR14152">
    <property type="entry name" value="SQUAMOUS CELL CARCINOMA ANTIGEN RECOGNISED BY CYTOTOXIC T LYMPHOCYTES"/>
    <property type="match status" value="1"/>
</dbReference>
<keyword evidence="5" id="KW-0539">Nucleus</keyword>
<dbReference type="OrthoDB" id="5583at2759"/>
<evidence type="ECO:0000256" key="2">
    <source>
        <dbReference type="ARBA" id="ARBA00006076"/>
    </source>
</evidence>
<evidence type="ECO:0000256" key="4">
    <source>
        <dbReference type="ARBA" id="ARBA00023187"/>
    </source>
</evidence>
<sequence length="476" mass="53952">MPAEVCMSLEETNAIRKQLGLKLIELEETGSKAENVLGTSGKKDDAFFMDKEKIGQLRKRLARLNHNISGEEIQPLANDAPDDDWLSRVGKKRQRQVTVVHEEEPEEDLPLLQLSHSVQELNSGKDVILTLKESSLKSDDEPVLEDAHLTESKRDSKNSRLKKLNKERKNNKVNLKVSSLDIEQDEDSDDDSPKSVLMVGGQTNSIETGQRSETPVAEARRDQIKVQFEDVANESYEGDFQPVKIKKRKKKDVKSRTKSPSDIRPVQLVDEDLGLEEDLLVTTLSRPLLKNNTHDPDAIISQIRREHFEKQERTSNIAHLNKNTNLVFNENMGFLDSLKGNTVTMEMPRDVSQQPDNAADEHIGQPIRTPQPEVESPDFSKGLASALQFLREREVPTSSSAEDEQTSGNDKRSQGYNPEINLIYRDKKGNQLTTKEAYKKLSQKFHGTKSNKKKRDKFDARVQARARLQNNDVELS</sequence>
<dbReference type="Pfam" id="PF03343">
    <property type="entry name" value="SART-1"/>
    <property type="match status" value="2"/>
</dbReference>
<evidence type="ECO:0000313" key="8">
    <source>
        <dbReference type="Proteomes" id="UP000019375"/>
    </source>
</evidence>
<feature type="compositionally biased region" description="Polar residues" evidence="6">
    <location>
        <begin position="201"/>
        <end position="213"/>
    </location>
</feature>
<feature type="region of interest" description="Disordered" evidence="6">
    <location>
        <begin position="180"/>
        <end position="215"/>
    </location>
</feature>
<dbReference type="EMBL" id="HG316455">
    <property type="protein sequence ID" value="CDF88592.1"/>
    <property type="molecule type" value="Genomic_DNA"/>
</dbReference>
<dbReference type="PANTHER" id="PTHR14152:SF5">
    <property type="entry name" value="U4_U6.U5 TRI-SNRNP-ASSOCIATED PROTEIN 1"/>
    <property type="match status" value="1"/>
</dbReference>
<evidence type="ECO:0000256" key="1">
    <source>
        <dbReference type="ARBA" id="ARBA00004123"/>
    </source>
</evidence>
<evidence type="ECO:0000256" key="5">
    <source>
        <dbReference type="ARBA" id="ARBA00023242"/>
    </source>
</evidence>